<keyword evidence="1" id="KW-0808">Transferase</keyword>
<name>A0ABX7G3S3_9GAMM</name>
<dbReference type="SUPFAM" id="SSF53335">
    <property type="entry name" value="S-adenosyl-L-methionine-dependent methyltransferases"/>
    <property type="match status" value="1"/>
</dbReference>
<sequence length="226" mass="25815">MRRCPLCLKLDTRLFHQDKKRSFHRCASCGMVFADGATHLPPQAIRQRYGRGGTQDNQRQLSPFLLSLLEQITSLHGMQVQGLNYGRVLDAESHRQVESAGHALRHYDPFTAPNPDALQIQYDFICCFRVFEHFAAPHREWQLFCRLLKAGGFLAISTRMLANPSRFGKWHHKNNPAHVSFPCRETFEYLAADSGFRLIFAENDFILMQKPSGSAIKRDPISCPAL</sequence>
<proteinExistence type="predicted"/>
<keyword evidence="1" id="KW-0489">Methyltransferase</keyword>
<dbReference type="GO" id="GO:0008168">
    <property type="term" value="F:methyltransferase activity"/>
    <property type="evidence" value="ECO:0007669"/>
    <property type="project" value="UniProtKB-KW"/>
</dbReference>
<accession>A0ABX7G3S3</accession>
<gene>
    <name evidence="1" type="ORF">JQC75_00430</name>
</gene>
<protein>
    <submittedName>
        <fullName evidence="1">Methyltransferase domain-containing protein</fullName>
    </submittedName>
</protein>
<dbReference type="InterPro" id="IPR029063">
    <property type="entry name" value="SAM-dependent_MTases_sf"/>
</dbReference>
<dbReference type="Gene3D" id="3.40.50.150">
    <property type="entry name" value="Vaccinia Virus protein VP39"/>
    <property type="match status" value="1"/>
</dbReference>
<organism evidence="1 2">
    <name type="scientific">Shewanella litorisediminis</name>
    <dbReference type="NCBI Taxonomy" id="1173586"/>
    <lineage>
        <taxon>Bacteria</taxon>
        <taxon>Pseudomonadati</taxon>
        <taxon>Pseudomonadota</taxon>
        <taxon>Gammaproteobacteria</taxon>
        <taxon>Alteromonadales</taxon>
        <taxon>Shewanellaceae</taxon>
        <taxon>Shewanella</taxon>
    </lineage>
</organism>
<dbReference type="GO" id="GO:0032259">
    <property type="term" value="P:methylation"/>
    <property type="evidence" value="ECO:0007669"/>
    <property type="project" value="UniProtKB-KW"/>
</dbReference>
<dbReference type="RefSeq" id="WP_203325609.1">
    <property type="nucleotide sequence ID" value="NZ_CP069213.1"/>
</dbReference>
<dbReference type="Proteomes" id="UP000596252">
    <property type="component" value="Chromosome"/>
</dbReference>
<evidence type="ECO:0000313" key="2">
    <source>
        <dbReference type="Proteomes" id="UP000596252"/>
    </source>
</evidence>
<reference evidence="1 2" key="1">
    <citation type="journal article" date="2012" name="Antonie Van Leeuwenhoek">
        <title>Shewanella litorisediminis sp. nov., a gammaproteobacterium isolated from a tidal flat sediment.</title>
        <authorList>
            <person name="Lee M.H."/>
            <person name="Yoon J.H."/>
        </authorList>
    </citation>
    <scope>NUCLEOTIDE SEQUENCE [LARGE SCALE GENOMIC DNA]</scope>
    <source>
        <strain evidence="1 2">SMK1-12</strain>
    </source>
</reference>
<evidence type="ECO:0000313" key="1">
    <source>
        <dbReference type="EMBL" id="QRH01949.1"/>
    </source>
</evidence>
<dbReference type="EMBL" id="CP069213">
    <property type="protein sequence ID" value="QRH01949.1"/>
    <property type="molecule type" value="Genomic_DNA"/>
</dbReference>
<dbReference type="Pfam" id="PF13489">
    <property type="entry name" value="Methyltransf_23"/>
    <property type="match status" value="1"/>
</dbReference>
<keyword evidence="2" id="KW-1185">Reference proteome</keyword>